<dbReference type="InterPro" id="IPR027417">
    <property type="entry name" value="P-loop_NTPase"/>
</dbReference>
<dbReference type="RefSeq" id="WP_377550876.1">
    <property type="nucleotide sequence ID" value="NZ_JBHSBN010000025.1"/>
</dbReference>
<reference evidence="3" key="1">
    <citation type="journal article" date="2019" name="Int. J. Syst. Evol. Microbiol.">
        <title>The Global Catalogue of Microorganisms (GCM) 10K type strain sequencing project: providing services to taxonomists for standard genome sequencing and annotation.</title>
        <authorList>
            <consortium name="The Broad Institute Genomics Platform"/>
            <consortium name="The Broad Institute Genome Sequencing Center for Infectious Disease"/>
            <person name="Wu L."/>
            <person name="Ma J."/>
        </authorList>
    </citation>
    <scope>NUCLEOTIDE SEQUENCE [LARGE SCALE GENOMIC DNA]</scope>
    <source>
        <strain evidence="3">2902at01</strain>
    </source>
</reference>
<proteinExistence type="predicted"/>
<evidence type="ECO:0000259" key="1">
    <source>
        <dbReference type="Pfam" id="PF13304"/>
    </source>
</evidence>
<feature type="domain" description="ATPase AAA-type core" evidence="1">
    <location>
        <begin position="22"/>
        <end position="54"/>
    </location>
</feature>
<sequence>MSRVRVRDYKSIAGCDVAVGPLTLLVGPNGAGKSNFLDALAFVADAVTTTPHQAIETRKRLSEILRRVPEPAQSFSVVLDFVRDRGRDESEWERWTYGFEIAPASGSSAAFEVRWEECRMTRGPERTAGFRVERGIVGHPDRYRGAAVEPGNLFVPTIGTVSPRLSQLTGTLRGMRFYDIDTSTLRLPQPSVERAVLGRRGEHLGDVLGDLLTTYPEVKARVDDYMAAVAPGVTGIERQTAGRYVTVEMRQRTEVGAEARFGPDAVSDGTIRAAGVLAALFQPPVRDRHINLVGIETPEAGLHPAAADALYDALTEAAESVQVIATTQSNSWLDRDDIDPDSVLAFANSAGATIIGPLDATRRRLIQDGLYTVGRTT</sequence>
<dbReference type="PIRSF" id="PIRSF029347">
    <property type="entry name" value="RecF"/>
    <property type="match status" value="1"/>
</dbReference>
<dbReference type="SUPFAM" id="SSF52540">
    <property type="entry name" value="P-loop containing nucleoside triphosphate hydrolases"/>
    <property type="match status" value="1"/>
</dbReference>
<dbReference type="Gene3D" id="3.40.50.300">
    <property type="entry name" value="P-loop containing nucleotide triphosphate hydrolases"/>
    <property type="match status" value="1"/>
</dbReference>
<evidence type="ECO:0000313" key="3">
    <source>
        <dbReference type="Proteomes" id="UP001595868"/>
    </source>
</evidence>
<keyword evidence="3" id="KW-1185">Reference proteome</keyword>
<comment type="caution">
    <text evidence="2">The sequence shown here is derived from an EMBL/GenBank/DDBJ whole genome shotgun (WGS) entry which is preliminary data.</text>
</comment>
<name>A0ABV8KTJ6_9ACTN</name>
<dbReference type="InterPro" id="IPR014555">
    <property type="entry name" value="RecF-like"/>
</dbReference>
<organism evidence="2 3">
    <name type="scientific">Micromonospora zhanjiangensis</name>
    <dbReference type="NCBI Taxonomy" id="1522057"/>
    <lineage>
        <taxon>Bacteria</taxon>
        <taxon>Bacillati</taxon>
        <taxon>Actinomycetota</taxon>
        <taxon>Actinomycetes</taxon>
        <taxon>Micromonosporales</taxon>
        <taxon>Micromonosporaceae</taxon>
        <taxon>Micromonospora</taxon>
    </lineage>
</organism>
<dbReference type="Proteomes" id="UP001595868">
    <property type="component" value="Unassembled WGS sequence"/>
</dbReference>
<protein>
    <submittedName>
        <fullName evidence="2">AAA family ATPase</fullName>
    </submittedName>
</protein>
<evidence type="ECO:0000313" key="2">
    <source>
        <dbReference type="EMBL" id="MFC4109480.1"/>
    </source>
</evidence>
<dbReference type="EMBL" id="JBHSBN010000025">
    <property type="protein sequence ID" value="MFC4109480.1"/>
    <property type="molecule type" value="Genomic_DNA"/>
</dbReference>
<gene>
    <name evidence="2" type="ORF">ACFOX0_26555</name>
</gene>
<dbReference type="PANTHER" id="PTHR40396">
    <property type="entry name" value="ATPASE-LIKE PROTEIN"/>
    <property type="match status" value="1"/>
</dbReference>
<dbReference type="Pfam" id="PF13304">
    <property type="entry name" value="AAA_21"/>
    <property type="match status" value="2"/>
</dbReference>
<dbReference type="InterPro" id="IPR003959">
    <property type="entry name" value="ATPase_AAA_core"/>
</dbReference>
<dbReference type="PANTHER" id="PTHR40396:SF1">
    <property type="entry name" value="ATPASE AAA-TYPE CORE DOMAIN-CONTAINING PROTEIN"/>
    <property type="match status" value="1"/>
</dbReference>
<feature type="domain" description="ATPase AAA-type core" evidence="1">
    <location>
        <begin position="263"/>
        <end position="331"/>
    </location>
</feature>
<accession>A0ABV8KTJ6</accession>